<dbReference type="InterPro" id="IPR009711">
    <property type="entry name" value="UPF0473"/>
</dbReference>
<organism evidence="1 2">
    <name type="scientific">Alicyclobacillus mengziensis</name>
    <dbReference type="NCBI Taxonomy" id="2931921"/>
    <lineage>
        <taxon>Bacteria</taxon>
        <taxon>Bacillati</taxon>
        <taxon>Bacillota</taxon>
        <taxon>Bacilli</taxon>
        <taxon>Bacillales</taxon>
        <taxon>Alicyclobacillaceae</taxon>
        <taxon>Alicyclobacillus</taxon>
    </lineage>
</organism>
<evidence type="ECO:0000313" key="2">
    <source>
        <dbReference type="Proteomes" id="UP000663505"/>
    </source>
</evidence>
<dbReference type="AlphaFoldDB" id="A0A9X7VWY7"/>
<dbReference type="Pfam" id="PF06949">
    <property type="entry name" value="DUF1292"/>
    <property type="match status" value="1"/>
</dbReference>
<evidence type="ECO:0000313" key="1">
    <source>
        <dbReference type="EMBL" id="QSO46017.1"/>
    </source>
</evidence>
<gene>
    <name evidence="1" type="ORF">JZ786_15965</name>
</gene>
<proteinExistence type="predicted"/>
<keyword evidence="2" id="KW-1185">Reference proteome</keyword>
<protein>
    <submittedName>
        <fullName evidence="1">DUF1292 domain-containing protein</fullName>
    </submittedName>
</protein>
<reference evidence="1 2" key="1">
    <citation type="submission" date="2021-02" db="EMBL/GenBank/DDBJ databases">
        <title>Alicyclobacillus curvatus sp. nov. and Alicyclobacillus mengziensis sp. nov., two acidophilic bacteria isolated from acid mine drainage.</title>
        <authorList>
            <person name="Huang Y."/>
        </authorList>
    </citation>
    <scope>NUCLEOTIDE SEQUENCE [LARGE SCALE GENOMIC DNA]</scope>
    <source>
        <strain evidence="1 2">S30H14</strain>
    </source>
</reference>
<dbReference type="Proteomes" id="UP000663505">
    <property type="component" value="Chromosome"/>
</dbReference>
<dbReference type="RefSeq" id="WP_206655389.1">
    <property type="nucleotide sequence ID" value="NZ_CP071182.1"/>
</dbReference>
<accession>A0A9X7VWY7</accession>
<dbReference type="KEGG" id="afx:JZ786_15965"/>
<dbReference type="EMBL" id="CP071182">
    <property type="protein sequence ID" value="QSO46017.1"/>
    <property type="molecule type" value="Genomic_DNA"/>
</dbReference>
<sequence length="90" mass="10101">MACSCGKDSCGCSIPQVVSLRDESGTVHSFYISDRVTVMHREYVLLSGVDDSELVALLRVEPQVDGTEQYQNIDSEAEWTMLQETLFQPR</sequence>
<name>A0A9X7VWY7_9BACL</name>